<feature type="region of interest" description="Disordered" evidence="1">
    <location>
        <begin position="46"/>
        <end position="103"/>
    </location>
</feature>
<evidence type="ECO:0000313" key="2">
    <source>
        <dbReference type="EMBL" id="KAK7068023.1"/>
    </source>
</evidence>
<feature type="compositionally biased region" description="Polar residues" evidence="1">
    <location>
        <begin position="1"/>
        <end position="13"/>
    </location>
</feature>
<gene>
    <name evidence="2" type="ORF">SK128_013487</name>
</gene>
<dbReference type="AlphaFoldDB" id="A0AAN8WSL5"/>
<organism evidence="2 3">
    <name type="scientific">Halocaridina rubra</name>
    <name type="common">Hawaiian red shrimp</name>
    <dbReference type="NCBI Taxonomy" id="373956"/>
    <lineage>
        <taxon>Eukaryota</taxon>
        <taxon>Metazoa</taxon>
        <taxon>Ecdysozoa</taxon>
        <taxon>Arthropoda</taxon>
        <taxon>Crustacea</taxon>
        <taxon>Multicrustacea</taxon>
        <taxon>Malacostraca</taxon>
        <taxon>Eumalacostraca</taxon>
        <taxon>Eucarida</taxon>
        <taxon>Decapoda</taxon>
        <taxon>Pleocyemata</taxon>
        <taxon>Caridea</taxon>
        <taxon>Atyoidea</taxon>
        <taxon>Atyidae</taxon>
        <taxon>Halocaridina</taxon>
    </lineage>
</organism>
<feature type="region of interest" description="Disordered" evidence="1">
    <location>
        <begin position="1"/>
        <end position="21"/>
    </location>
</feature>
<dbReference type="Proteomes" id="UP001381693">
    <property type="component" value="Unassembled WGS sequence"/>
</dbReference>
<sequence length="150" mass="15622">MSRTTLAAPQSPTLSPPVSLHSPPQVFSTFTAAPTPTLTTSSLNMNGLTGGGGLGSLSPQAVSPHSPNYSPHHLQSRMPTGKYGPNHALNHVPEPSSCPHDRNDGTTSIHGACSSSAYVCSDGVHRWPSGAYEDAPNGHDECGRRGRGCR</sequence>
<dbReference type="EMBL" id="JAXCGZ010017495">
    <property type="protein sequence ID" value="KAK7068023.1"/>
    <property type="molecule type" value="Genomic_DNA"/>
</dbReference>
<feature type="region of interest" description="Disordered" evidence="1">
    <location>
        <begin position="130"/>
        <end position="150"/>
    </location>
</feature>
<comment type="caution">
    <text evidence="2">The sequence shown here is derived from an EMBL/GenBank/DDBJ whole genome shotgun (WGS) entry which is preliminary data.</text>
</comment>
<accession>A0AAN8WSL5</accession>
<keyword evidence="3" id="KW-1185">Reference proteome</keyword>
<name>A0AAN8WSL5_HALRR</name>
<evidence type="ECO:0000313" key="3">
    <source>
        <dbReference type="Proteomes" id="UP001381693"/>
    </source>
</evidence>
<protein>
    <submittedName>
        <fullName evidence="2">Uncharacterized protein</fullName>
    </submittedName>
</protein>
<feature type="compositionally biased region" description="Polar residues" evidence="1">
    <location>
        <begin position="59"/>
        <end position="69"/>
    </location>
</feature>
<reference evidence="2 3" key="1">
    <citation type="submission" date="2023-11" db="EMBL/GenBank/DDBJ databases">
        <title>Halocaridina rubra genome assembly.</title>
        <authorList>
            <person name="Smith C."/>
        </authorList>
    </citation>
    <scope>NUCLEOTIDE SEQUENCE [LARGE SCALE GENOMIC DNA]</scope>
    <source>
        <strain evidence="2">EP-1</strain>
        <tissue evidence="2">Whole</tissue>
    </source>
</reference>
<evidence type="ECO:0000256" key="1">
    <source>
        <dbReference type="SAM" id="MobiDB-lite"/>
    </source>
</evidence>
<proteinExistence type="predicted"/>